<evidence type="ECO:0000256" key="2">
    <source>
        <dbReference type="ARBA" id="ARBA00022448"/>
    </source>
</evidence>
<evidence type="ECO:0000256" key="1">
    <source>
        <dbReference type="ARBA" id="ARBA00005695"/>
    </source>
</evidence>
<dbReference type="PANTHER" id="PTHR30290">
    <property type="entry name" value="PERIPLASMIC BINDING COMPONENT OF ABC TRANSPORTER"/>
    <property type="match status" value="1"/>
</dbReference>
<dbReference type="GO" id="GO:1904680">
    <property type="term" value="F:peptide transmembrane transporter activity"/>
    <property type="evidence" value="ECO:0007669"/>
    <property type="project" value="TreeGrafter"/>
</dbReference>
<gene>
    <name evidence="5" type="ORF">S03H2_46778</name>
</gene>
<feature type="non-terminal residue" evidence="5">
    <location>
        <position position="1"/>
    </location>
</feature>
<comment type="similarity">
    <text evidence="1">Belongs to the bacterial solute-binding protein 5 family.</text>
</comment>
<organism evidence="5">
    <name type="scientific">marine sediment metagenome</name>
    <dbReference type="NCBI Taxonomy" id="412755"/>
    <lineage>
        <taxon>unclassified sequences</taxon>
        <taxon>metagenomes</taxon>
        <taxon>ecological metagenomes</taxon>
    </lineage>
</organism>
<proteinExistence type="inferred from homology"/>
<feature type="domain" description="Solute-binding protein family 5" evidence="4">
    <location>
        <begin position="2"/>
        <end position="98"/>
    </location>
</feature>
<sequence length="190" mass="22378">RAKQLLDEAGWRDTDGDGMRDKEGVPFRFKFMIVSGYLPGEQIAKLLKDEMAKAGIDLIPDPYEWSVFEERLNTRSFDATMLAWGGTVLADPYQIWHSSQIKGRGSNRVGFDHPEADALIEEARRTLDESARNKLYHRFHRILHKEQPYTFFRARPSLRFLDKRFKNVKVHKLGLNPHEWYVPKEEQRYK</sequence>
<dbReference type="InterPro" id="IPR039424">
    <property type="entry name" value="SBP_5"/>
</dbReference>
<evidence type="ECO:0000259" key="4">
    <source>
        <dbReference type="Pfam" id="PF00496"/>
    </source>
</evidence>
<comment type="caution">
    <text evidence="5">The sequence shown here is derived from an EMBL/GenBank/DDBJ whole genome shotgun (WGS) entry which is preliminary data.</text>
</comment>
<name>X1IK87_9ZZZZ</name>
<evidence type="ECO:0000256" key="3">
    <source>
        <dbReference type="ARBA" id="ARBA00022729"/>
    </source>
</evidence>
<keyword evidence="3" id="KW-0732">Signal</keyword>
<dbReference type="EMBL" id="BARU01029404">
    <property type="protein sequence ID" value="GAH66514.1"/>
    <property type="molecule type" value="Genomic_DNA"/>
</dbReference>
<reference evidence="5" key="1">
    <citation type="journal article" date="2014" name="Front. Microbiol.">
        <title>High frequency of phylogenetically diverse reductive dehalogenase-homologous genes in deep subseafloor sedimentary metagenomes.</title>
        <authorList>
            <person name="Kawai M."/>
            <person name="Futagami T."/>
            <person name="Toyoda A."/>
            <person name="Takaki Y."/>
            <person name="Nishi S."/>
            <person name="Hori S."/>
            <person name="Arai W."/>
            <person name="Tsubouchi T."/>
            <person name="Morono Y."/>
            <person name="Uchiyama I."/>
            <person name="Ito T."/>
            <person name="Fujiyama A."/>
            <person name="Inagaki F."/>
            <person name="Takami H."/>
        </authorList>
    </citation>
    <scope>NUCLEOTIDE SEQUENCE</scope>
    <source>
        <strain evidence="5">Expedition CK06-06</strain>
    </source>
</reference>
<dbReference type="InterPro" id="IPR000914">
    <property type="entry name" value="SBP_5_dom"/>
</dbReference>
<dbReference type="SUPFAM" id="SSF53850">
    <property type="entry name" value="Periplasmic binding protein-like II"/>
    <property type="match status" value="1"/>
</dbReference>
<dbReference type="Gene3D" id="3.40.190.10">
    <property type="entry name" value="Periplasmic binding protein-like II"/>
    <property type="match status" value="1"/>
</dbReference>
<dbReference type="GO" id="GO:0015833">
    <property type="term" value="P:peptide transport"/>
    <property type="evidence" value="ECO:0007669"/>
    <property type="project" value="TreeGrafter"/>
</dbReference>
<accession>X1IK87</accession>
<dbReference type="Pfam" id="PF00496">
    <property type="entry name" value="SBP_bac_5"/>
    <property type="match status" value="1"/>
</dbReference>
<dbReference type="AlphaFoldDB" id="X1IK87"/>
<protein>
    <recommendedName>
        <fullName evidence="4">Solute-binding protein family 5 domain-containing protein</fullName>
    </recommendedName>
</protein>
<evidence type="ECO:0000313" key="5">
    <source>
        <dbReference type="EMBL" id="GAH66514.1"/>
    </source>
</evidence>
<dbReference type="PANTHER" id="PTHR30290:SF9">
    <property type="entry name" value="OLIGOPEPTIDE-BINDING PROTEIN APPA"/>
    <property type="match status" value="1"/>
</dbReference>
<keyword evidence="2" id="KW-0813">Transport</keyword>
<dbReference type="Gene3D" id="3.10.105.10">
    <property type="entry name" value="Dipeptide-binding Protein, Domain 3"/>
    <property type="match status" value="1"/>
</dbReference>